<dbReference type="InterPro" id="IPR009057">
    <property type="entry name" value="Homeodomain-like_sf"/>
</dbReference>
<evidence type="ECO:0000259" key="5">
    <source>
        <dbReference type="PROSITE" id="PS50977"/>
    </source>
</evidence>
<evidence type="ECO:0000313" key="6">
    <source>
        <dbReference type="EMBL" id="MFC4015001.1"/>
    </source>
</evidence>
<dbReference type="PRINTS" id="PR00455">
    <property type="entry name" value="HTHTETR"/>
</dbReference>
<dbReference type="EMBL" id="JBHSBI010000039">
    <property type="protein sequence ID" value="MFC4015001.1"/>
    <property type="molecule type" value="Genomic_DNA"/>
</dbReference>
<evidence type="ECO:0000256" key="4">
    <source>
        <dbReference type="PROSITE-ProRule" id="PRU00335"/>
    </source>
</evidence>
<dbReference type="Proteomes" id="UP001595851">
    <property type="component" value="Unassembled WGS sequence"/>
</dbReference>
<dbReference type="PANTHER" id="PTHR30055">
    <property type="entry name" value="HTH-TYPE TRANSCRIPTIONAL REGULATOR RUTR"/>
    <property type="match status" value="1"/>
</dbReference>
<dbReference type="InterPro" id="IPR050109">
    <property type="entry name" value="HTH-type_TetR-like_transc_reg"/>
</dbReference>
<sequence length="365" mass="38016">MTVSEVAGMARLTRAQQQERTRAAVLAAARQEFADSGYADAKVDRIAERAELTRGAVYSNFPSKRALYLAVLVDAVEHAGTAPASSSPGPAEAMGAFARVWLERLPLTGDTPAGGKLQLRSLAGVFDDEPGRSALAQVTRLEALLLALALESRAPARGRRVRLAELALTLLNGVGHLADAAPGFGDPFDVARACGHLAGLDLADVWDAPHLPFVSPARRVHDAWDPPADLTDQITGRPAGLAADGVIVLLGAGRLEAAEEAVRAARPGDQITVAVVSGDPAEIGRLVRLRVGDLVECLRRVFAPDDWPPLRLVLDEGAAVASALAIPDPDDATEVAARIRGGAVVAMARGRGAAHAVTSAALEAQ</sequence>
<keyword evidence="1" id="KW-0805">Transcription regulation</keyword>
<reference evidence="7" key="1">
    <citation type="journal article" date="2019" name="Int. J. Syst. Evol. Microbiol.">
        <title>The Global Catalogue of Microorganisms (GCM) 10K type strain sequencing project: providing services to taxonomists for standard genome sequencing and annotation.</title>
        <authorList>
            <consortium name="The Broad Institute Genomics Platform"/>
            <consortium name="The Broad Institute Genome Sequencing Center for Infectious Disease"/>
            <person name="Wu L."/>
            <person name="Ma J."/>
        </authorList>
    </citation>
    <scope>NUCLEOTIDE SEQUENCE [LARGE SCALE GENOMIC DNA]</scope>
    <source>
        <strain evidence="7">TBRC 1276</strain>
    </source>
</reference>
<dbReference type="Gene3D" id="1.10.357.10">
    <property type="entry name" value="Tetracycline Repressor, domain 2"/>
    <property type="match status" value="1"/>
</dbReference>
<feature type="DNA-binding region" description="H-T-H motif" evidence="4">
    <location>
        <begin position="42"/>
        <end position="61"/>
    </location>
</feature>
<dbReference type="Pfam" id="PF00440">
    <property type="entry name" value="TetR_N"/>
    <property type="match status" value="1"/>
</dbReference>
<dbReference type="InterPro" id="IPR001647">
    <property type="entry name" value="HTH_TetR"/>
</dbReference>
<protein>
    <submittedName>
        <fullName evidence="6">TetR/AcrR family transcriptional regulator</fullName>
    </submittedName>
</protein>
<dbReference type="SUPFAM" id="SSF46689">
    <property type="entry name" value="Homeodomain-like"/>
    <property type="match status" value="1"/>
</dbReference>
<organism evidence="6 7">
    <name type="scientific">Nonomuraea purpurea</name>
    <dbReference type="NCBI Taxonomy" id="1849276"/>
    <lineage>
        <taxon>Bacteria</taxon>
        <taxon>Bacillati</taxon>
        <taxon>Actinomycetota</taxon>
        <taxon>Actinomycetes</taxon>
        <taxon>Streptosporangiales</taxon>
        <taxon>Streptosporangiaceae</taxon>
        <taxon>Nonomuraea</taxon>
    </lineage>
</organism>
<name>A0ABV8GM06_9ACTN</name>
<comment type="caution">
    <text evidence="6">The sequence shown here is derived from an EMBL/GenBank/DDBJ whole genome shotgun (WGS) entry which is preliminary data.</text>
</comment>
<dbReference type="RefSeq" id="WP_379534820.1">
    <property type="nucleotide sequence ID" value="NZ_JBHSBI010000039.1"/>
</dbReference>
<feature type="domain" description="HTH tetR-type" evidence="5">
    <location>
        <begin position="19"/>
        <end position="79"/>
    </location>
</feature>
<proteinExistence type="predicted"/>
<gene>
    <name evidence="6" type="ORF">ACFOY2_47850</name>
</gene>
<evidence type="ECO:0000256" key="2">
    <source>
        <dbReference type="ARBA" id="ARBA00023125"/>
    </source>
</evidence>
<evidence type="ECO:0000256" key="1">
    <source>
        <dbReference type="ARBA" id="ARBA00023015"/>
    </source>
</evidence>
<keyword evidence="3" id="KW-0804">Transcription</keyword>
<accession>A0ABV8GM06</accession>
<evidence type="ECO:0000313" key="7">
    <source>
        <dbReference type="Proteomes" id="UP001595851"/>
    </source>
</evidence>
<dbReference type="PROSITE" id="PS50977">
    <property type="entry name" value="HTH_TETR_2"/>
    <property type="match status" value="1"/>
</dbReference>
<evidence type="ECO:0000256" key="3">
    <source>
        <dbReference type="ARBA" id="ARBA00023163"/>
    </source>
</evidence>
<keyword evidence="7" id="KW-1185">Reference proteome</keyword>
<dbReference type="PANTHER" id="PTHR30055:SF234">
    <property type="entry name" value="HTH-TYPE TRANSCRIPTIONAL REGULATOR BETI"/>
    <property type="match status" value="1"/>
</dbReference>
<keyword evidence="2 4" id="KW-0238">DNA-binding</keyword>